<feature type="DNA-binding region" description="Homeobox" evidence="2">
    <location>
        <begin position="145"/>
        <end position="159"/>
    </location>
</feature>
<dbReference type="InterPro" id="IPR009057">
    <property type="entry name" value="Homeodomain-like_sf"/>
</dbReference>
<evidence type="ECO:0000256" key="2">
    <source>
        <dbReference type="PROSITE-ProRule" id="PRU00108"/>
    </source>
</evidence>
<proteinExistence type="predicted"/>
<protein>
    <submittedName>
        <fullName evidence="6">Homeobox protein orthopedia-like</fullName>
    </submittedName>
</protein>
<evidence type="ECO:0000259" key="3">
    <source>
        <dbReference type="PROSITE" id="PS50071"/>
    </source>
</evidence>
<dbReference type="InterPro" id="IPR051895">
    <property type="entry name" value="OTP_Homeobox"/>
</dbReference>
<dbReference type="Pfam" id="PF21530">
    <property type="entry name" value="Pif1_2B_dom"/>
    <property type="match status" value="1"/>
</dbReference>
<keyword evidence="2" id="KW-0371">Homeobox</keyword>
<evidence type="ECO:0000313" key="6">
    <source>
        <dbReference type="RefSeq" id="XP_022250864.1"/>
    </source>
</evidence>
<evidence type="ECO:0000256" key="1">
    <source>
        <dbReference type="ARBA" id="ARBA00004123"/>
    </source>
</evidence>
<accession>A0ABM1T4Q8</accession>
<sequence length="349" mass="37658">MVPGQKFTNSSTVSIPVTVDALNHPNEFLTYLEPPEKSGHILKLKVGSPIMLVRNLDLPKLCNGTSLVVKTLLSHVIEATGHSKSEDVFIPRIPLLPNDYPFEFRRLQIPVTICFAMSINKAQGQSLKVAGFFLKQLCCSYGQFYVWFQNRRAKWKKRKRSTSVLRNPGVLLPSHSLTPLGFMSDGLCSFGSGPDTRWSMTTGMTPMGTPPLTLGPSTLSRQSCLGQSLSTSSMSGINQTGVPLNHGPATTSGCNVYQSHYGLNTLNSPAGVPHSHGFAQVAVGMSMAVASPQNSGSSTPPQLSAACTMSMGGLDQSVGNNEGEVWRETSITSLRRKAIEHSATMSVFR</sequence>
<dbReference type="InterPro" id="IPR001356">
    <property type="entry name" value="HD"/>
</dbReference>
<dbReference type="PANTHER" id="PTHR46770">
    <property type="entry name" value="HOMEOBOX PROTEIN ORTHOPEDIA"/>
    <property type="match status" value="1"/>
</dbReference>
<feature type="domain" description="Homeobox" evidence="3">
    <location>
        <begin position="143"/>
        <end position="158"/>
    </location>
</feature>
<comment type="subcellular location">
    <subcellularLocation>
        <location evidence="1 2">Nucleus</location>
    </subcellularLocation>
</comment>
<feature type="domain" description="OAR" evidence="4">
    <location>
        <begin position="329"/>
        <end position="342"/>
    </location>
</feature>
<dbReference type="InterPro" id="IPR003654">
    <property type="entry name" value="OAR_dom"/>
</dbReference>
<dbReference type="SUPFAM" id="SSF46689">
    <property type="entry name" value="Homeodomain-like"/>
    <property type="match status" value="1"/>
</dbReference>
<evidence type="ECO:0000313" key="5">
    <source>
        <dbReference type="Proteomes" id="UP000694941"/>
    </source>
</evidence>
<dbReference type="PROSITE" id="PS50071">
    <property type="entry name" value="HOMEOBOX_2"/>
    <property type="match status" value="1"/>
</dbReference>
<dbReference type="InterPro" id="IPR027417">
    <property type="entry name" value="P-loop_NTPase"/>
</dbReference>
<keyword evidence="5" id="KW-1185">Reference proteome</keyword>
<dbReference type="PANTHER" id="PTHR46770:SF1">
    <property type="entry name" value="HOMEOBOX PROTEIN ORTHOPEDIA"/>
    <property type="match status" value="1"/>
</dbReference>
<evidence type="ECO:0000259" key="4">
    <source>
        <dbReference type="PROSITE" id="PS50803"/>
    </source>
</evidence>
<organism evidence="5 6">
    <name type="scientific">Limulus polyphemus</name>
    <name type="common">Atlantic horseshoe crab</name>
    <dbReference type="NCBI Taxonomy" id="6850"/>
    <lineage>
        <taxon>Eukaryota</taxon>
        <taxon>Metazoa</taxon>
        <taxon>Ecdysozoa</taxon>
        <taxon>Arthropoda</taxon>
        <taxon>Chelicerata</taxon>
        <taxon>Merostomata</taxon>
        <taxon>Xiphosura</taxon>
        <taxon>Limulidae</taxon>
        <taxon>Limulus</taxon>
    </lineage>
</organism>
<reference evidence="6" key="1">
    <citation type="submission" date="2025-08" db="UniProtKB">
        <authorList>
            <consortium name="RefSeq"/>
        </authorList>
    </citation>
    <scope>IDENTIFICATION</scope>
    <source>
        <tissue evidence="6">Muscle</tissue>
    </source>
</reference>
<gene>
    <name evidence="6" type="primary">LOC111087677</name>
</gene>
<dbReference type="Pfam" id="PF03826">
    <property type="entry name" value="OAR"/>
    <property type="match status" value="1"/>
</dbReference>
<dbReference type="Proteomes" id="UP000694941">
    <property type="component" value="Unplaced"/>
</dbReference>
<name>A0ABM1T4Q8_LIMPO</name>
<dbReference type="PROSITE" id="PS50803">
    <property type="entry name" value="OAR"/>
    <property type="match status" value="1"/>
</dbReference>
<dbReference type="RefSeq" id="XP_022250864.1">
    <property type="nucleotide sequence ID" value="XM_022395156.1"/>
</dbReference>
<dbReference type="GeneID" id="111087677"/>
<keyword evidence="2" id="KW-0238">DNA-binding</keyword>
<dbReference type="Gene3D" id="1.10.10.60">
    <property type="entry name" value="Homeodomain-like"/>
    <property type="match status" value="1"/>
</dbReference>
<dbReference type="SUPFAM" id="SSF52540">
    <property type="entry name" value="P-loop containing nucleoside triphosphate hydrolases"/>
    <property type="match status" value="1"/>
</dbReference>
<dbReference type="InterPro" id="IPR049163">
    <property type="entry name" value="Pif1-like_2B_dom"/>
</dbReference>
<keyword evidence="2" id="KW-0539">Nucleus</keyword>